<proteinExistence type="predicted"/>
<gene>
    <name evidence="1" type="ORF">JHL22_04900</name>
</gene>
<evidence type="ECO:0000313" key="2">
    <source>
        <dbReference type="Proteomes" id="UP000635316"/>
    </source>
</evidence>
<dbReference type="PANTHER" id="PTHR34408:SF1">
    <property type="entry name" value="GLYCOSYL HYDROLASE FAMILY 19 DOMAIN-CONTAINING PROTEIN HI_1415"/>
    <property type="match status" value="1"/>
</dbReference>
<organism evidence="1 2">
    <name type="scientific">Advenella mandrilli</name>
    <dbReference type="NCBI Taxonomy" id="2800330"/>
    <lineage>
        <taxon>Bacteria</taxon>
        <taxon>Pseudomonadati</taxon>
        <taxon>Pseudomonadota</taxon>
        <taxon>Betaproteobacteria</taxon>
        <taxon>Burkholderiales</taxon>
        <taxon>Alcaligenaceae</taxon>
    </lineage>
</organism>
<comment type="caution">
    <text evidence="1">The sequence shown here is derived from an EMBL/GenBank/DDBJ whole genome shotgun (WGS) entry which is preliminary data.</text>
</comment>
<dbReference type="GO" id="GO:0016787">
    <property type="term" value="F:hydrolase activity"/>
    <property type="evidence" value="ECO:0007669"/>
    <property type="project" value="UniProtKB-KW"/>
</dbReference>
<dbReference type="PANTHER" id="PTHR34408">
    <property type="entry name" value="FAMILY PROTEIN, PUTATIVE-RELATED"/>
    <property type="match status" value="1"/>
</dbReference>
<dbReference type="Gene3D" id="1.10.530.10">
    <property type="match status" value="1"/>
</dbReference>
<name>A0ABS1ECE6_9BURK</name>
<dbReference type="RefSeq" id="WP_200234536.1">
    <property type="nucleotide sequence ID" value="NZ_JAENGP010000004.1"/>
</dbReference>
<dbReference type="EMBL" id="JAENGP010000004">
    <property type="protein sequence ID" value="MBK1780548.1"/>
    <property type="molecule type" value="Genomic_DNA"/>
</dbReference>
<dbReference type="InterPro" id="IPR052354">
    <property type="entry name" value="Cell_Wall_Dynamics_Protein"/>
</dbReference>
<protein>
    <submittedName>
        <fullName evidence="1">Glycoside hydrolase family 19 protein</fullName>
    </submittedName>
</protein>
<dbReference type="Proteomes" id="UP000635316">
    <property type="component" value="Unassembled WGS sequence"/>
</dbReference>
<dbReference type="SUPFAM" id="SSF53955">
    <property type="entry name" value="Lysozyme-like"/>
    <property type="match status" value="1"/>
</dbReference>
<evidence type="ECO:0000313" key="1">
    <source>
        <dbReference type="EMBL" id="MBK1780548.1"/>
    </source>
</evidence>
<reference evidence="1 2" key="1">
    <citation type="submission" date="2020-12" db="EMBL/GenBank/DDBJ databases">
        <authorList>
            <person name="Lu T."/>
            <person name="Wang Q."/>
            <person name="Han X."/>
        </authorList>
    </citation>
    <scope>NUCLEOTIDE SEQUENCE [LARGE SCALE GENOMIC DNA]</scope>
    <source>
        <strain evidence="1 2">WQ 585</strain>
    </source>
</reference>
<dbReference type="InterPro" id="IPR023346">
    <property type="entry name" value="Lysozyme-like_dom_sf"/>
</dbReference>
<sequence length="204" mass="22536">MTKNEFKRAAGLTDAFVDKWYEPVKTAMQEFAIATPLRQAHFLAQVGHESGGFRTLEENFNYSSDRLLSVFPKYFNAATAKQYTRNKQAIANRVYASRMGNGPESSGDGWNYRGSGLIQITGKDNHSAVARAFGLGVDESAERLRTDPAYAAEAAAWWWQANGLNELADQDSLARVTRRVNGGTNGINDRGARLERAKGALNVR</sequence>
<keyword evidence="1" id="KW-0378">Hydrolase</keyword>
<keyword evidence="2" id="KW-1185">Reference proteome</keyword>
<accession>A0ABS1ECE6</accession>